<keyword evidence="1" id="KW-0677">Repeat</keyword>
<dbReference type="RefSeq" id="XP_018071238.1">
    <property type="nucleotide sequence ID" value="XM_018213166.1"/>
</dbReference>
<dbReference type="SUPFAM" id="SSF48403">
    <property type="entry name" value="Ankyrin repeat"/>
    <property type="match status" value="1"/>
</dbReference>
<evidence type="ECO:0000256" key="3">
    <source>
        <dbReference type="PROSITE-ProRule" id="PRU00023"/>
    </source>
</evidence>
<dbReference type="InterPro" id="IPR002110">
    <property type="entry name" value="Ankyrin_rpt"/>
</dbReference>
<dbReference type="AlphaFoldDB" id="A0A194X9P5"/>
<name>A0A194X9P5_MOLSC</name>
<dbReference type="KEGG" id="psco:LY89DRAFT_67050"/>
<dbReference type="InParanoid" id="A0A194X9P5"/>
<dbReference type="Pfam" id="PF12796">
    <property type="entry name" value="Ank_2"/>
    <property type="match status" value="2"/>
</dbReference>
<evidence type="ECO:0000256" key="1">
    <source>
        <dbReference type="ARBA" id="ARBA00022737"/>
    </source>
</evidence>
<feature type="repeat" description="ANK" evidence="3">
    <location>
        <begin position="74"/>
        <end position="103"/>
    </location>
</feature>
<feature type="repeat" description="ANK" evidence="3">
    <location>
        <begin position="38"/>
        <end position="70"/>
    </location>
</feature>
<sequence>MRDSDGATALNCMDKSTPLSFVKRLVNAGSNIESRDNDGYTPLCNAVMCEDIDIVKYLVKKKAKLEVTGNLFGSPLHIACRRVLTDIAKFLVEAKADVNQVQPTIMGTPLQAVARCWTSRKGEDQEKLIRYLVEEGKADVRVVGGLLGCALNAMCGWASAEMVKYLLGKGAKVDVPDSQGRVATHYAAVQSVHHFTPLINAEADIELKDKMERSTLHWAALGGRLDVVERVLYLSRSLVDQPDVDGWTPLLWAARQCGTEHNVGTVSAQKQIINFLIGQGADPCVVGKTLDGREWTTVKVARYHGVDEEVIELLIEKIKEKLENEGSADTWDDAVHASAKAQVHTGSCDSCLSVSSYSILGAPANNICRLCMAFTICARHVSTSRIAISATLPGISSIQTMNSRLRERNTKILSRLQLQNPRRMRIRTMIRTTTIHMKSRRGSRVKMELRRRSRRQPQMEPWRIRKTLMTRMMMIATDGVLLKTIGVPMAVNSLLSQFGRHQKTTSR</sequence>
<dbReference type="PROSITE" id="PS50088">
    <property type="entry name" value="ANK_REPEAT"/>
    <property type="match status" value="2"/>
</dbReference>
<keyword evidence="2 3" id="KW-0040">ANK repeat</keyword>
<proteinExistence type="predicted"/>
<dbReference type="Gene3D" id="1.25.40.20">
    <property type="entry name" value="Ankyrin repeat-containing domain"/>
    <property type="match status" value="2"/>
</dbReference>
<gene>
    <name evidence="4" type="ORF">LY89DRAFT_67050</name>
</gene>
<accession>A0A194X9P5</accession>
<dbReference type="OrthoDB" id="341259at2759"/>
<evidence type="ECO:0000313" key="4">
    <source>
        <dbReference type="EMBL" id="KUJ16883.1"/>
    </source>
</evidence>
<evidence type="ECO:0000313" key="5">
    <source>
        <dbReference type="Proteomes" id="UP000070700"/>
    </source>
</evidence>
<dbReference type="SMART" id="SM00248">
    <property type="entry name" value="ANK"/>
    <property type="match status" value="8"/>
</dbReference>
<dbReference type="InterPro" id="IPR050745">
    <property type="entry name" value="Multifunctional_regulatory"/>
</dbReference>
<organism evidence="4 5">
    <name type="scientific">Mollisia scopiformis</name>
    <name type="common">Conifer needle endophyte fungus</name>
    <name type="synonym">Phialocephala scopiformis</name>
    <dbReference type="NCBI Taxonomy" id="149040"/>
    <lineage>
        <taxon>Eukaryota</taxon>
        <taxon>Fungi</taxon>
        <taxon>Dikarya</taxon>
        <taxon>Ascomycota</taxon>
        <taxon>Pezizomycotina</taxon>
        <taxon>Leotiomycetes</taxon>
        <taxon>Helotiales</taxon>
        <taxon>Mollisiaceae</taxon>
        <taxon>Mollisia</taxon>
    </lineage>
</organism>
<evidence type="ECO:0000256" key="2">
    <source>
        <dbReference type="ARBA" id="ARBA00023043"/>
    </source>
</evidence>
<dbReference type="InterPro" id="IPR036770">
    <property type="entry name" value="Ankyrin_rpt-contain_sf"/>
</dbReference>
<dbReference type="Proteomes" id="UP000070700">
    <property type="component" value="Unassembled WGS sequence"/>
</dbReference>
<reference evidence="4 5" key="1">
    <citation type="submission" date="2015-10" db="EMBL/GenBank/DDBJ databases">
        <title>Full genome of DAOMC 229536 Phialocephala scopiformis, a fungal endophyte of spruce producing the potent anti-insectan compound rugulosin.</title>
        <authorList>
            <consortium name="DOE Joint Genome Institute"/>
            <person name="Walker A.K."/>
            <person name="Frasz S.L."/>
            <person name="Seifert K.A."/>
            <person name="Miller J.D."/>
            <person name="Mondo S.J."/>
            <person name="Labutti K."/>
            <person name="Lipzen A."/>
            <person name="Dockter R."/>
            <person name="Kennedy M."/>
            <person name="Grigoriev I.V."/>
            <person name="Spatafora J.W."/>
        </authorList>
    </citation>
    <scope>NUCLEOTIDE SEQUENCE [LARGE SCALE GENOMIC DNA]</scope>
    <source>
        <strain evidence="4 5">CBS 120377</strain>
    </source>
</reference>
<protein>
    <submittedName>
        <fullName evidence="4">Ankyrin</fullName>
    </submittedName>
</protein>
<keyword evidence="5" id="KW-1185">Reference proteome</keyword>
<dbReference type="GeneID" id="28822892"/>
<dbReference type="PANTHER" id="PTHR24189:SF63">
    <property type="entry name" value="ANKYRIN"/>
    <property type="match status" value="1"/>
</dbReference>
<dbReference type="EMBL" id="KQ947415">
    <property type="protein sequence ID" value="KUJ16883.1"/>
    <property type="molecule type" value="Genomic_DNA"/>
</dbReference>
<dbReference type="STRING" id="149040.A0A194X9P5"/>
<dbReference type="PANTHER" id="PTHR24189">
    <property type="entry name" value="MYOTROPHIN"/>
    <property type="match status" value="1"/>
</dbReference>